<dbReference type="PANTHER" id="PTHR44196">
    <property type="entry name" value="DEHYDROGENASE/REDUCTASE SDR FAMILY MEMBER 7B"/>
    <property type="match status" value="1"/>
</dbReference>
<dbReference type="InterPro" id="IPR002347">
    <property type="entry name" value="SDR_fam"/>
</dbReference>
<dbReference type="Proteomes" id="UP000281708">
    <property type="component" value="Unassembled WGS sequence"/>
</dbReference>
<dbReference type="PANTHER" id="PTHR44196:SF1">
    <property type="entry name" value="DEHYDROGENASE_REDUCTASE SDR FAMILY MEMBER 7B"/>
    <property type="match status" value="1"/>
</dbReference>
<evidence type="ECO:0000313" key="3">
    <source>
        <dbReference type="EMBL" id="RLV48535.1"/>
    </source>
</evidence>
<name>A0A3L8NZD7_9ACTN</name>
<keyword evidence="2" id="KW-0560">Oxidoreductase</keyword>
<dbReference type="GO" id="GO:0016020">
    <property type="term" value="C:membrane"/>
    <property type="evidence" value="ECO:0007669"/>
    <property type="project" value="TreeGrafter"/>
</dbReference>
<dbReference type="GO" id="GO:0016491">
    <property type="term" value="F:oxidoreductase activity"/>
    <property type="evidence" value="ECO:0007669"/>
    <property type="project" value="UniProtKB-KW"/>
</dbReference>
<dbReference type="InterPro" id="IPR036291">
    <property type="entry name" value="NAD(P)-bd_dom_sf"/>
</dbReference>
<dbReference type="EMBL" id="RDBE01000009">
    <property type="protein sequence ID" value="RLV48535.1"/>
    <property type="molecule type" value="Genomic_DNA"/>
</dbReference>
<dbReference type="Gene3D" id="3.40.50.720">
    <property type="entry name" value="NAD(P)-binding Rossmann-like Domain"/>
    <property type="match status" value="1"/>
</dbReference>
<comment type="caution">
    <text evidence="3">The sequence shown here is derived from an EMBL/GenBank/DDBJ whole genome shotgun (WGS) entry which is preliminary data.</text>
</comment>
<protein>
    <submittedName>
        <fullName evidence="3">SDR family NAD(P)-dependent oxidoreductase</fullName>
    </submittedName>
</protein>
<keyword evidence="4" id="KW-1185">Reference proteome</keyword>
<dbReference type="PRINTS" id="PR00081">
    <property type="entry name" value="GDHRDH"/>
</dbReference>
<dbReference type="SUPFAM" id="SSF51735">
    <property type="entry name" value="NAD(P)-binding Rossmann-fold domains"/>
    <property type="match status" value="1"/>
</dbReference>
<accession>A0A3L8NZD7</accession>
<sequence length="311" mass="32817">MGVARSVMVVGGTSGIGLAVARRCVERGDRVTLVARDEARLARVATDLGGRDAGVAYRAADVVDREAVTGAVEHALERHGRLDTVVTTAQAMVYGRVEEVPAAALSRMHEVAVVGTSHLAGVALPAFRAHGSGSLVVVGSLLSQIAVPAMGAYCAAKAAQHALVRTLQQEVRDDPRVRVALVLPGAVDTPIYQQAASYAASAGSAPPPVVGADRVAAVCLAAAEGRTRPVVHVGVANRAAVLGYRWAPWLYDRLAGPLVDRVVLRGPTLTEPQPGNLYEPHPAQEGISGGWTTWGRLRDRRGRARWRRREP</sequence>
<comment type="similarity">
    <text evidence="1">Belongs to the short-chain dehydrogenases/reductases (SDR) family.</text>
</comment>
<evidence type="ECO:0000256" key="1">
    <source>
        <dbReference type="ARBA" id="ARBA00006484"/>
    </source>
</evidence>
<gene>
    <name evidence="3" type="ORF">D9V37_14270</name>
</gene>
<evidence type="ECO:0000256" key="2">
    <source>
        <dbReference type="ARBA" id="ARBA00023002"/>
    </source>
</evidence>
<dbReference type="AlphaFoldDB" id="A0A3L8NZD7"/>
<reference evidence="3 4" key="1">
    <citation type="submission" date="2018-10" db="EMBL/GenBank/DDBJ databases">
        <title>Marmoricola sp. 4Q3S-7 whole genome shotgun sequence.</title>
        <authorList>
            <person name="Li F."/>
        </authorList>
    </citation>
    <scope>NUCLEOTIDE SEQUENCE [LARGE SCALE GENOMIC DNA]</scope>
    <source>
        <strain evidence="3 4">4Q3S-7</strain>
    </source>
</reference>
<dbReference type="Pfam" id="PF00106">
    <property type="entry name" value="adh_short"/>
    <property type="match status" value="1"/>
</dbReference>
<evidence type="ECO:0000313" key="4">
    <source>
        <dbReference type="Proteomes" id="UP000281708"/>
    </source>
</evidence>
<proteinExistence type="inferred from homology"/>
<organism evidence="3 4">
    <name type="scientific">Nocardioides mangrovicus</name>
    <dbReference type="NCBI Taxonomy" id="2478913"/>
    <lineage>
        <taxon>Bacteria</taxon>
        <taxon>Bacillati</taxon>
        <taxon>Actinomycetota</taxon>
        <taxon>Actinomycetes</taxon>
        <taxon>Propionibacteriales</taxon>
        <taxon>Nocardioidaceae</taxon>
        <taxon>Nocardioides</taxon>
    </lineage>
</organism>